<dbReference type="PANTHER" id="PTHR34610">
    <property type="entry name" value="SSL7007 PROTEIN"/>
    <property type="match status" value="1"/>
</dbReference>
<protein>
    <submittedName>
        <fullName evidence="2">Toxin-antitoxin system toxin component, PIN family</fullName>
    </submittedName>
</protein>
<dbReference type="NCBIfam" id="TIGR00305">
    <property type="entry name" value="putative toxin-antitoxin system toxin component, PIN family"/>
    <property type="match status" value="1"/>
</dbReference>
<proteinExistence type="predicted"/>
<dbReference type="InterPro" id="IPR029060">
    <property type="entry name" value="PIN-like_dom_sf"/>
</dbReference>
<dbReference type="SUPFAM" id="SSF88723">
    <property type="entry name" value="PIN domain-like"/>
    <property type="match status" value="1"/>
</dbReference>
<dbReference type="AlphaFoldDB" id="A0AB74UVQ6"/>
<accession>A0AB74UVQ6</accession>
<dbReference type="InterPro" id="IPR002850">
    <property type="entry name" value="PIN_toxin-like"/>
</dbReference>
<gene>
    <name evidence="2" type="ORF">ACFYG5_13995</name>
</gene>
<dbReference type="InterPro" id="IPR002716">
    <property type="entry name" value="PIN_dom"/>
</dbReference>
<dbReference type="Pfam" id="PF13470">
    <property type="entry name" value="PIN_3"/>
    <property type="match status" value="1"/>
</dbReference>
<sequence>MIAAFPNVPRVVLDTNVCLDIFLFHDAQSAALHVAMHEGRIQAVTRADCRAEWLRVLHYPQVPLTAEARPGVEAAFDALVHCLPDDQATASPEMPLPRCGDPDDQKFLELAQAAGARWLVSKDNELLKLAPRCKRDALFWIGLPQAWSLRHA</sequence>
<dbReference type="RefSeq" id="WP_395121324.1">
    <property type="nucleotide sequence ID" value="NZ_CP170721.1"/>
</dbReference>
<name>A0AB74UVQ6_9GAMM</name>
<evidence type="ECO:0000259" key="1">
    <source>
        <dbReference type="Pfam" id="PF13470"/>
    </source>
</evidence>
<reference evidence="2" key="1">
    <citation type="submission" date="2024-10" db="EMBL/GenBank/DDBJ databases">
        <authorList>
            <person name="Lesea H.P."/>
            <person name="Kuehl J.V."/>
            <person name="Chandonia J.-M."/>
        </authorList>
    </citation>
    <scope>NUCLEOTIDE SEQUENCE</scope>
    <source>
        <strain evidence="2">FW102-FHT14D07</strain>
    </source>
</reference>
<evidence type="ECO:0000313" key="2">
    <source>
        <dbReference type="EMBL" id="XIA20515.1"/>
    </source>
</evidence>
<organism evidence="2">
    <name type="scientific">Rhodanobacter sp. FW102-FHT14D07</name>
    <dbReference type="NCBI Taxonomy" id="3351462"/>
    <lineage>
        <taxon>Bacteria</taxon>
        <taxon>Pseudomonadati</taxon>
        <taxon>Pseudomonadota</taxon>
        <taxon>Gammaproteobacteria</taxon>
        <taxon>Lysobacterales</taxon>
        <taxon>Rhodanobacteraceae</taxon>
        <taxon>Rhodanobacter</taxon>
    </lineage>
</organism>
<dbReference type="PANTHER" id="PTHR34610:SF3">
    <property type="entry name" value="SSL7007 PROTEIN"/>
    <property type="match status" value="1"/>
</dbReference>
<dbReference type="EMBL" id="CP170721">
    <property type="protein sequence ID" value="XIA20515.1"/>
    <property type="molecule type" value="Genomic_DNA"/>
</dbReference>
<feature type="domain" description="PIN" evidence="1">
    <location>
        <begin position="10"/>
        <end position="124"/>
    </location>
</feature>